<accession>A0ABD0T049</accession>
<dbReference type="InterPro" id="IPR048720">
    <property type="entry name" value="PROPPIN"/>
</dbReference>
<evidence type="ECO:0000256" key="3">
    <source>
        <dbReference type="ARBA" id="ARBA00023006"/>
    </source>
</evidence>
<comment type="similarity">
    <text evidence="4">Belongs to the WD repeat PROPPIN family.</text>
</comment>
<dbReference type="GO" id="GO:0006914">
    <property type="term" value="P:autophagy"/>
    <property type="evidence" value="ECO:0007669"/>
    <property type="project" value="UniProtKB-KW"/>
</dbReference>
<evidence type="ECO:0000313" key="5">
    <source>
        <dbReference type="EMBL" id="KAL0829855.1"/>
    </source>
</evidence>
<dbReference type="Pfam" id="PF21032">
    <property type="entry name" value="PROPPIN"/>
    <property type="match status" value="1"/>
</dbReference>
<dbReference type="Proteomes" id="UP001549921">
    <property type="component" value="Unassembled WGS sequence"/>
</dbReference>
<dbReference type="InterPro" id="IPR001680">
    <property type="entry name" value="WD40_rpt"/>
</dbReference>
<proteinExistence type="inferred from homology"/>
<evidence type="ECO:0008006" key="9">
    <source>
        <dbReference type="Google" id="ProtNLM"/>
    </source>
</evidence>
<keyword evidence="7" id="KW-1185">Reference proteome</keyword>
<dbReference type="EMBL" id="JBEDNZ010000014">
    <property type="protein sequence ID" value="KAL0829855.1"/>
    <property type="molecule type" value="Genomic_DNA"/>
</dbReference>
<keyword evidence="1" id="KW-0853">WD repeat</keyword>
<keyword evidence="2" id="KW-0677">Repeat</keyword>
<dbReference type="EMBL" id="JBEUOH010000014">
    <property type="protein sequence ID" value="KAL0879472.1"/>
    <property type="molecule type" value="Genomic_DNA"/>
</dbReference>
<name>A0ABD0T049_LOXSC</name>
<evidence type="ECO:0000256" key="4">
    <source>
        <dbReference type="ARBA" id="ARBA00025740"/>
    </source>
</evidence>
<dbReference type="AlphaFoldDB" id="A0ABD0T049"/>
<dbReference type="SUPFAM" id="SSF50978">
    <property type="entry name" value="WD40 repeat-like"/>
    <property type="match status" value="1"/>
</dbReference>
<dbReference type="PANTHER" id="PTHR11227">
    <property type="entry name" value="WD-REPEAT PROTEIN INTERACTING WITH PHOSPHOINOSIDES WIPI -RELATED"/>
    <property type="match status" value="1"/>
</dbReference>
<sequence length="323" mass="35435">MARRRSSGITSLGFNQNQDCFTCCLRSGLRVYNVEPLVEKAHYSKEELGEVSLCEMVFRTNWLLVVKARRPCSLLLLDDQRRVFKAEVMFKTPIRALRSRRDKVAVVLSSSIQVLTLPSLQRVALLRTPAAARPLCAIATEPNAAQILAAPAHRKGSLQLLDVSRAVKGAQSSSPAVVGCHQTELVCLSLSPNGAKLATASARGTIIRIWDTTSKLMLHELRRGSDYADVYCINFNPSGSLVCCVSDKGTLHVWAARGSYAHLAAAHAEPDTRALCAFSDDASAVVICEDGTFHKFTFSAEGNCHRSDFEYFLQVGDDDEFLQ</sequence>
<dbReference type="GO" id="GO:0005737">
    <property type="term" value="C:cytoplasm"/>
    <property type="evidence" value="ECO:0007669"/>
    <property type="project" value="UniProtKB-ARBA"/>
</dbReference>
<protein>
    <recommendedName>
        <fullName evidence="9">WD repeat domain phosphoinositide-interacting protein 4</fullName>
    </recommendedName>
</protein>
<evidence type="ECO:0000256" key="2">
    <source>
        <dbReference type="ARBA" id="ARBA00022737"/>
    </source>
</evidence>
<keyword evidence="3" id="KW-0072">Autophagy</keyword>
<evidence type="ECO:0000313" key="7">
    <source>
        <dbReference type="Proteomes" id="UP001549920"/>
    </source>
</evidence>
<organism evidence="5 8">
    <name type="scientific">Loxostege sticticalis</name>
    <name type="common">Beet webworm moth</name>
    <dbReference type="NCBI Taxonomy" id="481309"/>
    <lineage>
        <taxon>Eukaryota</taxon>
        <taxon>Metazoa</taxon>
        <taxon>Ecdysozoa</taxon>
        <taxon>Arthropoda</taxon>
        <taxon>Hexapoda</taxon>
        <taxon>Insecta</taxon>
        <taxon>Pterygota</taxon>
        <taxon>Neoptera</taxon>
        <taxon>Endopterygota</taxon>
        <taxon>Lepidoptera</taxon>
        <taxon>Glossata</taxon>
        <taxon>Ditrysia</taxon>
        <taxon>Pyraloidea</taxon>
        <taxon>Crambidae</taxon>
        <taxon>Pyraustinae</taxon>
        <taxon>Loxostege</taxon>
    </lineage>
</organism>
<dbReference type="EMBL" id="JBEUOH010000014">
    <property type="protein sequence ID" value="KAL0879471.1"/>
    <property type="molecule type" value="Genomic_DNA"/>
</dbReference>
<reference evidence="7 8" key="1">
    <citation type="submission" date="2024-06" db="EMBL/GenBank/DDBJ databases">
        <title>A chromosome-level genome assembly of beet webworm, Loxostege sticticalis.</title>
        <authorList>
            <person name="Zhang Y."/>
        </authorList>
    </citation>
    <scope>NUCLEOTIDE SEQUENCE [LARGE SCALE GENOMIC DNA]</scope>
    <source>
        <strain evidence="6">AQ026</strain>
        <strain evidence="5">AQ028</strain>
        <tissue evidence="5">Male pupae</tissue>
        <tissue evidence="6">Whole body</tissue>
    </source>
</reference>
<evidence type="ECO:0000313" key="6">
    <source>
        <dbReference type="EMBL" id="KAL0879471.1"/>
    </source>
</evidence>
<dbReference type="SMART" id="SM00320">
    <property type="entry name" value="WD40"/>
    <property type="match status" value="2"/>
</dbReference>
<evidence type="ECO:0000256" key="1">
    <source>
        <dbReference type="ARBA" id="ARBA00022574"/>
    </source>
</evidence>
<gene>
    <name evidence="6" type="ORF">ABMA27_003221</name>
    <name evidence="5" type="ORF">ABMA28_003337</name>
</gene>
<dbReference type="InterPro" id="IPR036322">
    <property type="entry name" value="WD40_repeat_dom_sf"/>
</dbReference>
<comment type="caution">
    <text evidence="5">The sequence shown here is derived from an EMBL/GenBank/DDBJ whole genome shotgun (WGS) entry which is preliminary data.</text>
</comment>
<dbReference type="InterPro" id="IPR015943">
    <property type="entry name" value="WD40/YVTN_repeat-like_dom_sf"/>
</dbReference>
<evidence type="ECO:0000313" key="8">
    <source>
        <dbReference type="Proteomes" id="UP001549921"/>
    </source>
</evidence>
<dbReference type="Proteomes" id="UP001549920">
    <property type="component" value="Unassembled WGS sequence"/>
</dbReference>
<dbReference type="Gene3D" id="2.130.10.10">
    <property type="entry name" value="YVTN repeat-like/Quinoprotein amine dehydrogenase"/>
    <property type="match status" value="1"/>
</dbReference>